<feature type="transmembrane region" description="Helical" evidence="1">
    <location>
        <begin position="15"/>
        <end position="43"/>
    </location>
</feature>
<protein>
    <submittedName>
        <fullName evidence="2">Uncharacterized protein</fullName>
    </submittedName>
</protein>
<dbReference type="AlphaFoldDB" id="A0AAE4Q2I7"/>
<gene>
    <name evidence="2" type="ORF">QM089_24150</name>
</gene>
<organism evidence="2 3">
    <name type="scientific">Shewanella xiamenensis</name>
    <dbReference type="NCBI Taxonomy" id="332186"/>
    <lineage>
        <taxon>Bacteria</taxon>
        <taxon>Pseudomonadati</taxon>
        <taxon>Pseudomonadota</taxon>
        <taxon>Gammaproteobacteria</taxon>
        <taxon>Alteromonadales</taxon>
        <taxon>Shewanellaceae</taxon>
        <taxon>Shewanella</taxon>
    </lineage>
</organism>
<comment type="caution">
    <text evidence="2">The sequence shown here is derived from an EMBL/GenBank/DDBJ whole genome shotgun (WGS) entry which is preliminary data.</text>
</comment>
<accession>A0AAE4Q2I7</accession>
<name>A0AAE4Q2I7_9GAMM</name>
<keyword evidence="1" id="KW-1133">Transmembrane helix</keyword>
<dbReference type="RefSeq" id="WP_014611586.1">
    <property type="nucleotide sequence ID" value="NZ_CP091834.1"/>
</dbReference>
<proteinExistence type="predicted"/>
<evidence type="ECO:0000256" key="1">
    <source>
        <dbReference type="SAM" id="Phobius"/>
    </source>
</evidence>
<keyword evidence="1" id="KW-0472">Membrane</keyword>
<dbReference type="EMBL" id="JASGOQ010000003">
    <property type="protein sequence ID" value="MDV5393282.1"/>
    <property type="molecule type" value="Genomic_DNA"/>
</dbReference>
<evidence type="ECO:0000313" key="3">
    <source>
        <dbReference type="Proteomes" id="UP001187859"/>
    </source>
</evidence>
<sequence>MLQITRNEFLYLGLLVWWCIQAGTKATYLLGLATFIALGAAGFNSL</sequence>
<evidence type="ECO:0000313" key="2">
    <source>
        <dbReference type="EMBL" id="MDV5393282.1"/>
    </source>
</evidence>
<reference evidence="2" key="1">
    <citation type="submission" date="2023-05" db="EMBL/GenBank/DDBJ databases">
        <title>Colonisation of extended spectrum b-lactamase- and carbapenemase-producing bacteria on hospital surfaces from low- and middle-income countries.</title>
        <authorList>
            <person name="Nieto-Rosado M."/>
            <person name="Sands K."/>
            <person name="Iregbu K."/>
            <person name="Zahra R."/>
            <person name="Mazarati J.B."/>
            <person name="Mehtar S."/>
            <person name="Barnards-Group B."/>
            <person name="Walsh T.R."/>
        </authorList>
    </citation>
    <scope>NUCLEOTIDE SEQUENCE</scope>
    <source>
        <strain evidence="2">PP-E493</strain>
    </source>
</reference>
<keyword evidence="1" id="KW-0812">Transmembrane</keyword>
<dbReference type="Proteomes" id="UP001187859">
    <property type="component" value="Unassembled WGS sequence"/>
</dbReference>